<organism evidence="1 2">
    <name type="scientific">Wuchereria bancrofti</name>
    <dbReference type="NCBI Taxonomy" id="6293"/>
    <lineage>
        <taxon>Eukaryota</taxon>
        <taxon>Metazoa</taxon>
        <taxon>Ecdysozoa</taxon>
        <taxon>Nematoda</taxon>
        <taxon>Chromadorea</taxon>
        <taxon>Rhabditida</taxon>
        <taxon>Spirurina</taxon>
        <taxon>Spiruromorpha</taxon>
        <taxon>Filarioidea</taxon>
        <taxon>Onchocercidae</taxon>
        <taxon>Wuchereria</taxon>
    </lineage>
</organism>
<sequence>MQRVLERKDFCFYIQRSDSLLLCARNKTEKMIGRWIKEICELLSENLSEKFCKILEVEFGSEGMKEAESIKANVTETTEKLSNEEFFIKRLFFFIRLPSCLQNITNAKWKRDRHC</sequence>
<gene>
    <name evidence="1" type="ORF">WUBG_19035</name>
</gene>
<evidence type="ECO:0000313" key="1">
    <source>
        <dbReference type="EMBL" id="EJW70056.1"/>
    </source>
</evidence>
<dbReference type="Proteomes" id="UP000004810">
    <property type="component" value="Unassembled WGS sequence"/>
</dbReference>
<proteinExistence type="predicted"/>
<evidence type="ECO:0000313" key="2">
    <source>
        <dbReference type="Proteomes" id="UP000004810"/>
    </source>
</evidence>
<comment type="caution">
    <text evidence="1">The sequence shown here is derived from an EMBL/GenBank/DDBJ whole genome shotgun (WGS) entry which is preliminary data.</text>
</comment>
<accession>J9DKS9</accession>
<dbReference type="AlphaFoldDB" id="J9DKS9"/>
<protein>
    <submittedName>
        <fullName evidence="1">Uncharacterized protein</fullName>
    </submittedName>
</protein>
<dbReference type="EMBL" id="ADBV01023817">
    <property type="protein sequence ID" value="EJW70056.1"/>
    <property type="molecule type" value="Genomic_DNA"/>
</dbReference>
<reference evidence="2" key="1">
    <citation type="submission" date="2012-08" db="EMBL/GenBank/DDBJ databases">
        <title>The Genome Sequence of Wuchereria bancrofti.</title>
        <authorList>
            <person name="Nutman T.B."/>
            <person name="Fink D.L."/>
            <person name="Russ C."/>
            <person name="Young S."/>
            <person name="Zeng Q."/>
            <person name="Koehrsen M."/>
            <person name="Alvarado L."/>
            <person name="Berlin A."/>
            <person name="Chapman S.B."/>
            <person name="Chen Z."/>
            <person name="Freedman E."/>
            <person name="Gellesch M."/>
            <person name="Goldberg J."/>
            <person name="Griggs A."/>
            <person name="Gujja S."/>
            <person name="Heilman E.R."/>
            <person name="Heiman D."/>
            <person name="Hepburn T."/>
            <person name="Howarth C."/>
            <person name="Jen D."/>
            <person name="Larson L."/>
            <person name="Lewis B."/>
            <person name="Mehta T."/>
            <person name="Park D."/>
            <person name="Pearson M."/>
            <person name="Roberts A."/>
            <person name="Saif S."/>
            <person name="Shea T."/>
            <person name="Shenoy N."/>
            <person name="Sisk P."/>
            <person name="Stolte C."/>
            <person name="Sykes S."/>
            <person name="Walk T."/>
            <person name="White J."/>
            <person name="Yandava C."/>
            <person name="Haas B."/>
            <person name="Henn M.R."/>
            <person name="Nusbaum C."/>
            <person name="Birren B."/>
        </authorList>
    </citation>
    <scope>NUCLEOTIDE SEQUENCE [LARGE SCALE GENOMIC DNA]</scope>
    <source>
        <strain evidence="2">NA</strain>
    </source>
</reference>
<name>J9DKS9_WUCBA</name>